<accession>A0A4C1XX87</accession>
<name>A0A4C1XX87_EUMVA</name>
<reference evidence="1 2" key="1">
    <citation type="journal article" date="2019" name="Commun. Biol.">
        <title>The bagworm genome reveals a unique fibroin gene that provides high tensile strength.</title>
        <authorList>
            <person name="Kono N."/>
            <person name="Nakamura H."/>
            <person name="Ohtoshi R."/>
            <person name="Tomita M."/>
            <person name="Numata K."/>
            <person name="Arakawa K."/>
        </authorList>
    </citation>
    <scope>NUCLEOTIDE SEQUENCE [LARGE SCALE GENOMIC DNA]</scope>
</reference>
<proteinExistence type="predicted"/>
<gene>
    <name evidence="1" type="ORF">EVAR_60946_1</name>
</gene>
<comment type="caution">
    <text evidence="1">The sequence shown here is derived from an EMBL/GenBank/DDBJ whole genome shotgun (WGS) entry which is preliminary data.</text>
</comment>
<keyword evidence="2" id="KW-1185">Reference proteome</keyword>
<protein>
    <submittedName>
        <fullName evidence="1">Uncharacterized protein</fullName>
    </submittedName>
</protein>
<evidence type="ECO:0000313" key="1">
    <source>
        <dbReference type="EMBL" id="GBP66889.1"/>
    </source>
</evidence>
<dbReference type="Proteomes" id="UP000299102">
    <property type="component" value="Unassembled WGS sequence"/>
</dbReference>
<sequence>MAYIKSSTINRLITLCTRGRGARRAGRGPGAVLWSLRRIISSCQPLMRFRVRNLNRRDRRHCEGPSVTSISCEEKYEECPARPSGSP</sequence>
<organism evidence="1 2">
    <name type="scientific">Eumeta variegata</name>
    <name type="common">Bagworm moth</name>
    <name type="synonym">Eumeta japonica</name>
    <dbReference type="NCBI Taxonomy" id="151549"/>
    <lineage>
        <taxon>Eukaryota</taxon>
        <taxon>Metazoa</taxon>
        <taxon>Ecdysozoa</taxon>
        <taxon>Arthropoda</taxon>
        <taxon>Hexapoda</taxon>
        <taxon>Insecta</taxon>
        <taxon>Pterygota</taxon>
        <taxon>Neoptera</taxon>
        <taxon>Endopterygota</taxon>
        <taxon>Lepidoptera</taxon>
        <taxon>Glossata</taxon>
        <taxon>Ditrysia</taxon>
        <taxon>Tineoidea</taxon>
        <taxon>Psychidae</taxon>
        <taxon>Oiketicinae</taxon>
        <taxon>Eumeta</taxon>
    </lineage>
</organism>
<dbReference type="EMBL" id="BGZK01000971">
    <property type="protein sequence ID" value="GBP66889.1"/>
    <property type="molecule type" value="Genomic_DNA"/>
</dbReference>
<evidence type="ECO:0000313" key="2">
    <source>
        <dbReference type="Proteomes" id="UP000299102"/>
    </source>
</evidence>
<dbReference type="AlphaFoldDB" id="A0A4C1XX87"/>